<feature type="compositionally biased region" description="Low complexity" evidence="2">
    <location>
        <begin position="113"/>
        <end position="122"/>
    </location>
</feature>
<keyword evidence="5" id="KW-1185">Reference proteome</keyword>
<name>C5M288_CANTT</name>
<dbReference type="Gene3D" id="3.40.50.1000">
    <property type="entry name" value="HAD superfamily/HAD-like"/>
    <property type="match status" value="1"/>
</dbReference>
<dbReference type="Proteomes" id="UP000002037">
    <property type="component" value="Unassembled WGS sequence"/>
</dbReference>
<feature type="region of interest" description="Disordered" evidence="2">
    <location>
        <begin position="96"/>
        <end position="124"/>
    </location>
</feature>
<dbReference type="HOGENOM" id="CLU_020262_5_0_1"/>
<dbReference type="PANTHER" id="PTHR12210">
    <property type="entry name" value="DULLARD PROTEIN PHOSPHATASE"/>
    <property type="match status" value="1"/>
</dbReference>
<dbReference type="PROSITE" id="PS50969">
    <property type="entry name" value="FCP1"/>
    <property type="match status" value="1"/>
</dbReference>
<dbReference type="RefSeq" id="XP_002545396.1">
    <property type="nucleotide sequence ID" value="XM_002545350.1"/>
</dbReference>
<keyword evidence="1" id="KW-0813">Transport</keyword>
<dbReference type="Pfam" id="PF03031">
    <property type="entry name" value="NIF"/>
    <property type="match status" value="2"/>
</dbReference>
<comment type="function">
    <text evidence="1">Essential component of the TIM23 complex, a complex that mediates the translocation of transit peptide-containing proteins across the mitochondrial inner membrane.</text>
</comment>
<keyword evidence="1" id="KW-0811">Translocation</keyword>
<feature type="compositionally biased region" description="Low complexity" evidence="2">
    <location>
        <begin position="388"/>
        <end position="408"/>
    </location>
</feature>
<feature type="region of interest" description="Disordered" evidence="2">
    <location>
        <begin position="384"/>
        <end position="410"/>
    </location>
</feature>
<feature type="region of interest" description="Disordered" evidence="2">
    <location>
        <begin position="166"/>
        <end position="194"/>
    </location>
</feature>
<dbReference type="GeneID" id="8301194"/>
<organism evidence="4 5">
    <name type="scientific">Candida tropicalis (strain ATCC MYA-3404 / T1)</name>
    <name type="common">Yeast</name>
    <dbReference type="NCBI Taxonomy" id="294747"/>
    <lineage>
        <taxon>Eukaryota</taxon>
        <taxon>Fungi</taxon>
        <taxon>Dikarya</taxon>
        <taxon>Ascomycota</taxon>
        <taxon>Saccharomycotina</taxon>
        <taxon>Pichiomycetes</taxon>
        <taxon>Debaryomycetaceae</taxon>
        <taxon>Candida/Lodderomyces clade</taxon>
        <taxon>Candida</taxon>
    </lineage>
</organism>
<feature type="compositionally biased region" description="Polar residues" evidence="2">
    <location>
        <begin position="96"/>
        <end position="112"/>
    </location>
</feature>
<feature type="domain" description="FCP1 homology" evidence="3">
    <location>
        <begin position="290"/>
        <end position="491"/>
    </location>
</feature>
<dbReference type="eggNOG" id="KOG1605">
    <property type="taxonomic scope" value="Eukaryota"/>
</dbReference>
<comment type="subunit">
    <text evidence="1">Component of the TIM23 complex.</text>
</comment>
<dbReference type="SUPFAM" id="SSF56784">
    <property type="entry name" value="HAD-like"/>
    <property type="match status" value="1"/>
</dbReference>
<keyword evidence="1" id="KW-0472">Membrane</keyword>
<dbReference type="GO" id="GO:0015031">
    <property type="term" value="P:protein transport"/>
    <property type="evidence" value="ECO:0007669"/>
    <property type="project" value="UniProtKB-KW"/>
</dbReference>
<keyword evidence="1" id="KW-0653">Protein transport</keyword>
<dbReference type="EMBL" id="GG692395">
    <property type="protein sequence ID" value="EER35438.1"/>
    <property type="molecule type" value="Genomic_DNA"/>
</dbReference>
<dbReference type="AlphaFoldDB" id="C5M288"/>
<feature type="region of interest" description="Disordered" evidence="2">
    <location>
        <begin position="16"/>
        <end position="69"/>
    </location>
</feature>
<dbReference type="InterPro" id="IPR004274">
    <property type="entry name" value="FCP1_dom"/>
</dbReference>
<gene>
    <name evidence="4" type="ORF">CTRG_00177</name>
</gene>
<evidence type="ECO:0000256" key="2">
    <source>
        <dbReference type="SAM" id="MobiDB-lite"/>
    </source>
</evidence>
<dbReference type="InterPro" id="IPR036412">
    <property type="entry name" value="HAD-like_sf"/>
</dbReference>
<protein>
    <recommendedName>
        <fullName evidence="1">Mitochondrial import inner membrane translocase subunit TIM50</fullName>
    </recommendedName>
</protein>
<evidence type="ECO:0000259" key="3">
    <source>
        <dbReference type="PROSITE" id="PS50969"/>
    </source>
</evidence>
<evidence type="ECO:0000313" key="4">
    <source>
        <dbReference type="EMBL" id="EER35438.1"/>
    </source>
</evidence>
<feature type="region of interest" description="Disordered" evidence="2">
    <location>
        <begin position="206"/>
        <end position="225"/>
    </location>
</feature>
<dbReference type="InterPro" id="IPR023214">
    <property type="entry name" value="HAD_sf"/>
</dbReference>
<evidence type="ECO:0000313" key="5">
    <source>
        <dbReference type="Proteomes" id="UP000002037"/>
    </source>
</evidence>
<dbReference type="GO" id="GO:0005744">
    <property type="term" value="C:TIM23 mitochondrial import inner membrane translocase complex"/>
    <property type="evidence" value="ECO:0007669"/>
    <property type="project" value="UniProtKB-UniRule"/>
</dbReference>
<keyword evidence="1" id="KW-0809">Transit peptide</keyword>
<dbReference type="KEGG" id="ctp:CTRG_00177"/>
<reference evidence="4 5" key="1">
    <citation type="journal article" date="2009" name="Nature">
        <title>Evolution of pathogenicity and sexual reproduction in eight Candida genomes.</title>
        <authorList>
            <person name="Butler G."/>
            <person name="Rasmussen M.D."/>
            <person name="Lin M.F."/>
            <person name="Santos M.A."/>
            <person name="Sakthikumar S."/>
            <person name="Munro C.A."/>
            <person name="Rheinbay E."/>
            <person name="Grabherr M."/>
            <person name="Forche A."/>
            <person name="Reedy J.L."/>
            <person name="Agrafioti I."/>
            <person name="Arnaud M.B."/>
            <person name="Bates S."/>
            <person name="Brown A.J."/>
            <person name="Brunke S."/>
            <person name="Costanzo M.C."/>
            <person name="Fitzpatrick D.A."/>
            <person name="de Groot P.W."/>
            <person name="Harris D."/>
            <person name="Hoyer L.L."/>
            <person name="Hube B."/>
            <person name="Klis F.M."/>
            <person name="Kodira C."/>
            <person name="Lennard N."/>
            <person name="Logue M.E."/>
            <person name="Martin R."/>
            <person name="Neiman A.M."/>
            <person name="Nikolaou E."/>
            <person name="Quail M.A."/>
            <person name="Quinn J."/>
            <person name="Santos M.C."/>
            <person name="Schmitzberger F.F."/>
            <person name="Sherlock G."/>
            <person name="Shah P."/>
            <person name="Silverstein K.A."/>
            <person name="Skrzypek M.S."/>
            <person name="Soll D."/>
            <person name="Staggs R."/>
            <person name="Stansfield I."/>
            <person name="Stumpf M.P."/>
            <person name="Sudbery P.E."/>
            <person name="Srikantha T."/>
            <person name="Zeng Q."/>
            <person name="Berman J."/>
            <person name="Berriman M."/>
            <person name="Heitman J."/>
            <person name="Gow N.A."/>
            <person name="Lorenz M.C."/>
            <person name="Birren B.W."/>
            <person name="Kellis M."/>
            <person name="Cuomo C.A."/>
        </authorList>
    </citation>
    <scope>NUCLEOTIDE SEQUENCE [LARGE SCALE GENOMIC DNA]</scope>
    <source>
        <strain evidence="5">ATCC MYA-3404 / T1</strain>
    </source>
</reference>
<dbReference type="InterPro" id="IPR050365">
    <property type="entry name" value="TIM50"/>
</dbReference>
<keyword evidence="1" id="KW-1133">Transmembrane helix</keyword>
<keyword evidence="1" id="KW-0496">Mitochondrion</keyword>
<feature type="compositionally biased region" description="Basic and acidic residues" evidence="2">
    <location>
        <begin position="60"/>
        <end position="69"/>
    </location>
</feature>
<feature type="compositionally biased region" description="Polar residues" evidence="2">
    <location>
        <begin position="216"/>
        <end position="225"/>
    </location>
</feature>
<dbReference type="STRING" id="294747.C5M288"/>
<keyword evidence="1" id="KW-0812">Transmembrane</keyword>
<dbReference type="VEuPathDB" id="FungiDB:CTRG_00177"/>
<accession>C5M288</accession>
<comment type="similarity">
    <text evidence="1">Belongs to the TIM50 family.</text>
</comment>
<feature type="compositionally biased region" description="Acidic residues" evidence="2">
    <location>
        <begin position="22"/>
        <end position="59"/>
    </location>
</feature>
<proteinExistence type="inferred from homology"/>
<dbReference type="SMART" id="SM00577">
    <property type="entry name" value="CPDc"/>
    <property type="match status" value="1"/>
</dbReference>
<feature type="compositionally biased region" description="Basic and acidic residues" evidence="2">
    <location>
        <begin position="166"/>
        <end position="181"/>
    </location>
</feature>
<evidence type="ECO:0000256" key="1">
    <source>
        <dbReference type="RuleBase" id="RU365079"/>
    </source>
</evidence>
<dbReference type="OrthoDB" id="277011at2759"/>
<comment type="subcellular location">
    <subcellularLocation>
        <location evidence="1">Mitochondrion inner membrane</location>
        <topology evidence="1">Single-pass membrane protein</topology>
    </subcellularLocation>
</comment>
<sequence>MNSIKSLVTSFDKLYSNNEESALMDESLEEEYDEEDSKQDEELAVEEALEEDEDEEEEEERKSLGEKRDVDQSIRQVVIADDDEDIEEDDETINLLESKSSYNDQQELTPPISTTSTSTTTTTKDKSRRSFFYMIFVDWNPLVWTYLLVTFPFRYIIYLFIRKDSQSSPSKDTKGQDHEQQKPQSSSSQLIPPGIITQLPDELSSSEIAPRERQPSIDSTASNNISEAEEDMLIRDNSEDNLTTTNIIKNKNITTLKTTTIINNAKSRSSNKYWIPAPPRLYPMSRSKSNVKKKKILILDLDETLIHSLNKSWIRSSTQSKMIEIKLNNISSLYYVHKRPFCDYFLQETSQWFELQIFTASVKEYADPIIDWLESEVLDKLKKKGMDNNNNSNSNSNSTTTNTINNMNGEEPNKIFTKRYYRNDCTYRSGVGYIKDLSKFIRDDDLRNVMILDNSPISYALHEENAISIEGWINDQNDRDLLNLLPLLKSLSLAIDVRYILGLKNGEKFFE</sequence>
<feature type="transmembrane region" description="Helical" evidence="1">
    <location>
        <begin position="131"/>
        <end position="161"/>
    </location>
</feature>
<dbReference type="CDD" id="cd07521">
    <property type="entry name" value="HAD_FCP1-like"/>
    <property type="match status" value="1"/>
</dbReference>